<proteinExistence type="predicted"/>
<comment type="caution">
    <text evidence="1">The sequence shown here is derived from an EMBL/GenBank/DDBJ whole genome shotgun (WGS) entry which is preliminary data.</text>
</comment>
<dbReference type="AlphaFoldDB" id="F9DTE1"/>
<evidence type="ECO:0000313" key="2">
    <source>
        <dbReference type="Proteomes" id="UP000005316"/>
    </source>
</evidence>
<reference evidence="1 2" key="1">
    <citation type="submission" date="2011-04" db="EMBL/GenBank/DDBJ databases">
        <authorList>
            <person name="Muzny D."/>
            <person name="Qin X."/>
            <person name="Deng J."/>
            <person name="Jiang H."/>
            <person name="Liu Y."/>
            <person name="Qu J."/>
            <person name="Song X.-Z."/>
            <person name="Zhang L."/>
            <person name="Thornton R."/>
            <person name="Coyle M."/>
            <person name="Francisco L."/>
            <person name="Jackson L."/>
            <person name="Javaid M."/>
            <person name="Korchina V."/>
            <person name="Kovar C."/>
            <person name="Mata R."/>
            <person name="Mathew T."/>
            <person name="Ngo R."/>
            <person name="Nguyen L."/>
            <person name="Nguyen N."/>
            <person name="Okwuonu G."/>
            <person name="Ongeri F."/>
            <person name="Pham C."/>
            <person name="Simmons D."/>
            <person name="Wilczek-Boney K."/>
            <person name="Hale W."/>
            <person name="Jakkamsetti A."/>
            <person name="Pham P."/>
            <person name="Ruth R."/>
            <person name="San Lucas F."/>
            <person name="Warren J."/>
            <person name="Zhang J."/>
            <person name="Zhao Z."/>
            <person name="Zhou C."/>
            <person name="Zhu D."/>
            <person name="Lee S."/>
            <person name="Bess C."/>
            <person name="Blankenburg K."/>
            <person name="Forbes L."/>
            <person name="Fu Q."/>
            <person name="Gubbala S."/>
            <person name="Hirani K."/>
            <person name="Jayaseelan J.C."/>
            <person name="Lara F."/>
            <person name="Munidasa M."/>
            <person name="Palculict T."/>
            <person name="Patil S."/>
            <person name="Pu L.-L."/>
            <person name="Saada N."/>
            <person name="Tang L."/>
            <person name="Weissenberger G."/>
            <person name="Zhu Y."/>
            <person name="Hemphill L."/>
            <person name="Shang Y."/>
            <person name="Youmans B."/>
            <person name="Ayvaz T."/>
            <person name="Ross M."/>
            <person name="Santibanez J."/>
            <person name="Aqrawi P."/>
            <person name="Gross S."/>
            <person name="Joshi V."/>
            <person name="Fowler G."/>
            <person name="Nazareth L."/>
            <person name="Reid J."/>
            <person name="Worley K."/>
            <person name="Petrosino J."/>
            <person name="Highlander S."/>
            <person name="Gibbs R."/>
        </authorList>
    </citation>
    <scope>NUCLEOTIDE SEQUENCE [LARGE SCALE GENOMIC DNA]</scope>
    <source>
        <strain evidence="1 2">2681</strain>
    </source>
</reference>
<name>F9DTE1_9BACL</name>
<gene>
    <name evidence="1" type="ORF">HMPREF9372_2072</name>
</gene>
<dbReference type="HOGENOM" id="CLU_166609_0_0_9"/>
<sequence>MKLSTEEVVQLPNFAFVHYCHKTYRVTNELYRCIDQFFSTYGIENRTERRKHLLSFLEYSSIKQTENKELINWGGKRLKSEMESYLEDSFVVLYMREKAGSPD</sequence>
<dbReference type="EMBL" id="AFPZ01000067">
    <property type="protein sequence ID" value="EGQ25699.1"/>
    <property type="molecule type" value="Genomic_DNA"/>
</dbReference>
<protein>
    <submittedName>
        <fullName evidence="1">Uncharacterized protein</fullName>
    </submittedName>
</protein>
<accession>F9DTE1</accession>
<organism evidence="1 2">
    <name type="scientific">Sporosarcina newyorkensis 2681</name>
    <dbReference type="NCBI Taxonomy" id="1027292"/>
    <lineage>
        <taxon>Bacteria</taxon>
        <taxon>Bacillati</taxon>
        <taxon>Bacillota</taxon>
        <taxon>Bacilli</taxon>
        <taxon>Bacillales</taxon>
        <taxon>Caryophanaceae</taxon>
        <taxon>Sporosarcina</taxon>
    </lineage>
</organism>
<dbReference type="STRING" id="759851.SAMN04244570_3654"/>
<evidence type="ECO:0000313" key="1">
    <source>
        <dbReference type="EMBL" id="EGQ25699.1"/>
    </source>
</evidence>
<dbReference type="Proteomes" id="UP000005316">
    <property type="component" value="Unassembled WGS sequence"/>
</dbReference>